<dbReference type="Gene3D" id="3.40.50.1820">
    <property type="entry name" value="alpha/beta hydrolase"/>
    <property type="match status" value="1"/>
</dbReference>
<organism evidence="6 7">
    <name type="scientific">Coccomyxa viridis</name>
    <dbReference type="NCBI Taxonomy" id="1274662"/>
    <lineage>
        <taxon>Eukaryota</taxon>
        <taxon>Viridiplantae</taxon>
        <taxon>Chlorophyta</taxon>
        <taxon>core chlorophytes</taxon>
        <taxon>Trebouxiophyceae</taxon>
        <taxon>Trebouxiophyceae incertae sedis</taxon>
        <taxon>Coccomyxaceae</taxon>
        <taxon>Coccomyxa</taxon>
    </lineage>
</organism>
<evidence type="ECO:0000313" key="6">
    <source>
        <dbReference type="EMBL" id="CAK0779450.1"/>
    </source>
</evidence>
<evidence type="ECO:0000313" key="7">
    <source>
        <dbReference type="Proteomes" id="UP001314263"/>
    </source>
</evidence>
<dbReference type="EMBL" id="CAUYUE010000005">
    <property type="protein sequence ID" value="CAK0779450.1"/>
    <property type="molecule type" value="Genomic_DNA"/>
</dbReference>
<dbReference type="InterPro" id="IPR000073">
    <property type="entry name" value="AB_hydrolase_1"/>
</dbReference>
<dbReference type="InterPro" id="IPR012020">
    <property type="entry name" value="ABHD4"/>
</dbReference>
<dbReference type="PANTHER" id="PTHR10794:SF63">
    <property type="entry name" value="ALPHA_BETA HYDROLASE 1, ISOFORM A"/>
    <property type="match status" value="1"/>
</dbReference>
<keyword evidence="3" id="KW-0378">Hydrolase</keyword>
<dbReference type="GO" id="GO:0034338">
    <property type="term" value="F:short-chain carboxylesterase activity"/>
    <property type="evidence" value="ECO:0007669"/>
    <property type="project" value="TreeGrafter"/>
</dbReference>
<evidence type="ECO:0000256" key="3">
    <source>
        <dbReference type="ARBA" id="ARBA00022801"/>
    </source>
</evidence>
<evidence type="ECO:0000256" key="1">
    <source>
        <dbReference type="ARBA" id="ARBA00010884"/>
    </source>
</evidence>
<dbReference type="Proteomes" id="UP001314263">
    <property type="component" value="Unassembled WGS sequence"/>
</dbReference>
<feature type="active site" description="Charge relay system" evidence="4">
    <location>
        <position position="376"/>
    </location>
</feature>
<evidence type="ECO:0000259" key="5">
    <source>
        <dbReference type="Pfam" id="PF00561"/>
    </source>
</evidence>
<dbReference type="InterPro" id="IPR029058">
    <property type="entry name" value="AB_hydrolase_fold"/>
</dbReference>
<dbReference type="PANTHER" id="PTHR10794">
    <property type="entry name" value="ABHYDROLASE DOMAIN-CONTAINING PROTEIN"/>
    <property type="match status" value="1"/>
</dbReference>
<accession>A0AAV1I5T8</accession>
<dbReference type="PROSITE" id="PS01133">
    <property type="entry name" value="UPF0017"/>
    <property type="match status" value="1"/>
</dbReference>
<reference evidence="6 7" key="1">
    <citation type="submission" date="2023-10" db="EMBL/GenBank/DDBJ databases">
        <authorList>
            <person name="Maclean D."/>
            <person name="Macfadyen A."/>
        </authorList>
    </citation>
    <scope>NUCLEOTIDE SEQUENCE [LARGE SCALE GENOMIC DNA]</scope>
</reference>
<feature type="active site" description="Charge relay system" evidence="4">
    <location>
        <position position="216"/>
    </location>
</feature>
<comment type="similarity">
    <text evidence="1">Belongs to the AB hydrolase superfamily. AB hydrolase 4 family.</text>
</comment>
<evidence type="ECO:0000256" key="4">
    <source>
        <dbReference type="PIRSR" id="PIRSR005211-1"/>
    </source>
</evidence>
<dbReference type="AlphaFoldDB" id="A0AAV1I5T8"/>
<evidence type="ECO:0000256" key="2">
    <source>
        <dbReference type="ARBA" id="ARBA00022487"/>
    </source>
</evidence>
<dbReference type="Pfam" id="PF00561">
    <property type="entry name" value="Abhydrolase_1"/>
    <property type="match status" value="1"/>
</dbReference>
<comment type="caution">
    <text evidence="6">The sequence shown here is derived from an EMBL/GenBank/DDBJ whole genome shotgun (WGS) entry which is preliminary data.</text>
</comment>
<dbReference type="SUPFAM" id="SSF53474">
    <property type="entry name" value="alpha/beta-Hydrolases"/>
    <property type="match status" value="1"/>
</dbReference>
<feature type="domain" description="AB hydrolase-1" evidence="5">
    <location>
        <begin position="136"/>
        <end position="382"/>
    </location>
</feature>
<dbReference type="InterPro" id="IPR050960">
    <property type="entry name" value="AB_hydrolase_4_sf"/>
</dbReference>
<gene>
    <name evidence="6" type="ORF">CVIRNUC_004777</name>
</gene>
<dbReference type="GO" id="GO:0047372">
    <property type="term" value="F:monoacylglycerol lipase activity"/>
    <property type="evidence" value="ECO:0007669"/>
    <property type="project" value="TreeGrafter"/>
</dbReference>
<sequence length="421" mass="46526">MGRRRSTGRTESINRPLVAKHSPEGNASLKLGAGSSAAVAYIWYYLSRVCKTPSLYFKDGPLSRIILQHCPILQKPFAPTPWAFNGHAQTLLSVGRQFWRDSDYRRQALITPDGGLIALDWYHGSDTLPELDQYTPILMVFHGLTGGSREGYCKAICAAALQKGWRAAVLNYRGCAGLPLTTSRTYSAAFTDDAHFAVEEIQRRFPDAPLFAAGYSLGSLILTKYLAEADTGKWVGEGSGITCAALVSGPGCMSTAAESLHKPWTAGYLYNLVLAFRLRDYCKEHEHHISSHAAIDDLKRTATLSQIDETVICKIFGYSSTEEYYRDGSSQQYIPHISTPSLFLVAKDDPFLGQVPVEECSANPNTILAVTARGGHVAFIDGLWPFGRAWMDNVVIDFFSACHQNRSELPHQDRVRPRGRL</sequence>
<protein>
    <recommendedName>
        <fullName evidence="5">AB hydrolase-1 domain-containing protein</fullName>
    </recommendedName>
</protein>
<proteinExistence type="inferred from homology"/>
<keyword evidence="2" id="KW-0719">Serine esterase</keyword>
<dbReference type="PIRSF" id="PIRSF005211">
    <property type="entry name" value="Ab_hydro_YheT"/>
    <property type="match status" value="1"/>
</dbReference>
<keyword evidence="7" id="KW-1185">Reference proteome</keyword>
<dbReference type="InterPro" id="IPR000952">
    <property type="entry name" value="AB_hydrolase_4_CS"/>
</dbReference>
<name>A0AAV1I5T8_9CHLO</name>
<feature type="active site" description="Charge relay system" evidence="4">
    <location>
        <position position="349"/>
    </location>
</feature>